<accession>A0ABW5HU90</accession>
<keyword evidence="2" id="KW-1185">Reference proteome</keyword>
<evidence type="ECO:0000313" key="2">
    <source>
        <dbReference type="Proteomes" id="UP001597542"/>
    </source>
</evidence>
<protein>
    <recommendedName>
        <fullName evidence="3">Bacterial transcriptional activator domain-containing protein</fullName>
    </recommendedName>
</protein>
<comment type="caution">
    <text evidence="1">The sequence shown here is derived from an EMBL/GenBank/DDBJ whole genome shotgun (WGS) entry which is preliminary data.</text>
</comment>
<name>A0ABW5HU90_9PSEU</name>
<dbReference type="EMBL" id="JBHUKQ010000009">
    <property type="protein sequence ID" value="MFD2480509.1"/>
    <property type="molecule type" value="Genomic_DNA"/>
</dbReference>
<dbReference type="RefSeq" id="WP_344285449.1">
    <property type="nucleotide sequence ID" value="NZ_BAAAHV010000023.1"/>
</dbReference>
<evidence type="ECO:0000313" key="1">
    <source>
        <dbReference type="EMBL" id="MFD2480509.1"/>
    </source>
</evidence>
<organism evidence="1 2">
    <name type="scientific">Amycolatopsis albidoflavus</name>
    <dbReference type="NCBI Taxonomy" id="102226"/>
    <lineage>
        <taxon>Bacteria</taxon>
        <taxon>Bacillati</taxon>
        <taxon>Actinomycetota</taxon>
        <taxon>Actinomycetes</taxon>
        <taxon>Pseudonocardiales</taxon>
        <taxon>Pseudonocardiaceae</taxon>
        <taxon>Amycolatopsis</taxon>
    </lineage>
</organism>
<evidence type="ECO:0008006" key="3">
    <source>
        <dbReference type="Google" id="ProtNLM"/>
    </source>
</evidence>
<gene>
    <name evidence="1" type="ORF">ACFSUT_09520</name>
</gene>
<proteinExistence type="predicted"/>
<sequence>MYRRLGDHRAALREYRRLADGDGALAAQAFVTGTALLEQLGITDWPT</sequence>
<reference evidence="2" key="1">
    <citation type="journal article" date="2019" name="Int. J. Syst. Evol. Microbiol.">
        <title>The Global Catalogue of Microorganisms (GCM) 10K type strain sequencing project: providing services to taxonomists for standard genome sequencing and annotation.</title>
        <authorList>
            <consortium name="The Broad Institute Genomics Platform"/>
            <consortium name="The Broad Institute Genome Sequencing Center for Infectious Disease"/>
            <person name="Wu L."/>
            <person name="Ma J."/>
        </authorList>
    </citation>
    <scope>NUCLEOTIDE SEQUENCE [LARGE SCALE GENOMIC DNA]</scope>
    <source>
        <strain evidence="2">CGMCC 4.7638</strain>
    </source>
</reference>
<dbReference type="Proteomes" id="UP001597542">
    <property type="component" value="Unassembled WGS sequence"/>
</dbReference>